<evidence type="ECO:0000256" key="4">
    <source>
        <dbReference type="ARBA" id="ARBA00022692"/>
    </source>
</evidence>
<comment type="subcellular location">
    <subcellularLocation>
        <location evidence="1 7">Cell membrane</location>
        <topology evidence="1 7">Multi-pass membrane protein</topology>
    </subcellularLocation>
</comment>
<dbReference type="PANTHER" id="PTHR30561">
    <property type="entry name" value="SMR FAMILY PROTON-DEPENDENT DRUG EFFLUX TRANSPORTER SUGE"/>
    <property type="match status" value="1"/>
</dbReference>
<gene>
    <name evidence="9" type="ORF">ACF05T_15925</name>
</gene>
<evidence type="ECO:0000313" key="10">
    <source>
        <dbReference type="Proteomes" id="UP001603013"/>
    </source>
</evidence>
<dbReference type="SUPFAM" id="SSF103481">
    <property type="entry name" value="Multidrug resistance efflux transporter EmrE"/>
    <property type="match status" value="1"/>
</dbReference>
<dbReference type="InterPro" id="IPR045324">
    <property type="entry name" value="Small_multidrug_res"/>
</dbReference>
<feature type="transmembrane region" description="Helical" evidence="8">
    <location>
        <begin position="82"/>
        <end position="102"/>
    </location>
</feature>
<keyword evidence="4 7" id="KW-0812">Transmembrane</keyword>
<dbReference type="Proteomes" id="UP001603013">
    <property type="component" value="Unassembled WGS sequence"/>
</dbReference>
<keyword evidence="6 8" id="KW-0472">Membrane</keyword>
<dbReference type="PANTHER" id="PTHR30561:SF0">
    <property type="entry name" value="GUANIDINIUM EXPORTER"/>
    <property type="match status" value="1"/>
</dbReference>
<dbReference type="InterPro" id="IPR000390">
    <property type="entry name" value="Small_drug/metabolite_transptr"/>
</dbReference>
<name>A0ABW6YCM7_9ACTN</name>
<keyword evidence="2" id="KW-0813">Transport</keyword>
<evidence type="ECO:0000256" key="6">
    <source>
        <dbReference type="ARBA" id="ARBA00023136"/>
    </source>
</evidence>
<evidence type="ECO:0000256" key="2">
    <source>
        <dbReference type="ARBA" id="ARBA00022448"/>
    </source>
</evidence>
<proteinExistence type="inferred from homology"/>
<dbReference type="EMBL" id="JBIBSM010000007">
    <property type="protein sequence ID" value="MFF8277578.1"/>
    <property type="molecule type" value="Genomic_DNA"/>
</dbReference>
<dbReference type="Gene3D" id="1.10.3730.20">
    <property type="match status" value="1"/>
</dbReference>
<feature type="transmembrane region" description="Helical" evidence="8">
    <location>
        <begin position="57"/>
        <end position="76"/>
    </location>
</feature>
<dbReference type="InterPro" id="IPR037185">
    <property type="entry name" value="EmrE-like"/>
</dbReference>
<evidence type="ECO:0000256" key="7">
    <source>
        <dbReference type="RuleBase" id="RU003942"/>
    </source>
</evidence>
<evidence type="ECO:0000256" key="5">
    <source>
        <dbReference type="ARBA" id="ARBA00022989"/>
    </source>
</evidence>
<dbReference type="RefSeq" id="WP_158990409.1">
    <property type="nucleotide sequence ID" value="NZ_BMTO01000006.1"/>
</dbReference>
<keyword evidence="3" id="KW-1003">Cell membrane</keyword>
<comment type="caution">
    <text evidence="9">The sequence shown here is derived from an EMBL/GenBank/DDBJ whole genome shotgun (WGS) entry which is preliminary data.</text>
</comment>
<organism evidence="9 10">
    <name type="scientific">Streptomyces lateritius</name>
    <dbReference type="NCBI Taxonomy" id="67313"/>
    <lineage>
        <taxon>Bacteria</taxon>
        <taxon>Bacillati</taxon>
        <taxon>Actinomycetota</taxon>
        <taxon>Actinomycetes</taxon>
        <taxon>Kitasatosporales</taxon>
        <taxon>Streptomycetaceae</taxon>
        <taxon>Streptomyces</taxon>
    </lineage>
</organism>
<keyword evidence="10" id="KW-1185">Reference proteome</keyword>
<comment type="similarity">
    <text evidence="7">Belongs to the drug/metabolite transporter (DMT) superfamily. Small multidrug resistance (SMR) (TC 2.A.7.1) family.</text>
</comment>
<protein>
    <submittedName>
        <fullName evidence="9">DMT family transporter</fullName>
    </submittedName>
</protein>
<evidence type="ECO:0000256" key="8">
    <source>
        <dbReference type="SAM" id="Phobius"/>
    </source>
</evidence>
<accession>A0ABW6YCM7</accession>
<evidence type="ECO:0000313" key="9">
    <source>
        <dbReference type="EMBL" id="MFF8277578.1"/>
    </source>
</evidence>
<evidence type="ECO:0000256" key="1">
    <source>
        <dbReference type="ARBA" id="ARBA00004651"/>
    </source>
</evidence>
<evidence type="ECO:0000256" key="3">
    <source>
        <dbReference type="ARBA" id="ARBA00022475"/>
    </source>
</evidence>
<reference evidence="9 10" key="1">
    <citation type="submission" date="2024-10" db="EMBL/GenBank/DDBJ databases">
        <title>The Natural Products Discovery Center: Release of the First 8490 Sequenced Strains for Exploring Actinobacteria Biosynthetic Diversity.</title>
        <authorList>
            <person name="Kalkreuter E."/>
            <person name="Kautsar S.A."/>
            <person name="Yang D."/>
            <person name="Bader C.D."/>
            <person name="Teijaro C.N."/>
            <person name="Fluegel L."/>
            <person name="Davis C.M."/>
            <person name="Simpson J.R."/>
            <person name="Lauterbach L."/>
            <person name="Steele A.D."/>
            <person name="Gui C."/>
            <person name="Meng S."/>
            <person name="Li G."/>
            <person name="Viehrig K."/>
            <person name="Ye F."/>
            <person name="Su P."/>
            <person name="Kiefer A.F."/>
            <person name="Nichols A."/>
            <person name="Cepeda A.J."/>
            <person name="Yan W."/>
            <person name="Fan B."/>
            <person name="Jiang Y."/>
            <person name="Adhikari A."/>
            <person name="Zheng C.-J."/>
            <person name="Schuster L."/>
            <person name="Cowan T.M."/>
            <person name="Smanski M.J."/>
            <person name="Chevrette M.G."/>
            <person name="De Carvalho L.P.S."/>
            <person name="Shen B."/>
        </authorList>
    </citation>
    <scope>NUCLEOTIDE SEQUENCE [LARGE SCALE GENOMIC DNA]</scope>
    <source>
        <strain evidence="9 10">NPDC015755</strain>
    </source>
</reference>
<sequence>MAWAILTLAGLLEIVWALALKESNGFTRLWPSVIGIFFSALSFVLLTFALRDVPVGTGYAVWVGIGAAGVVVAGLVTGETASAARIACIVAIIGGVVGLRLLEA</sequence>
<dbReference type="Pfam" id="PF00893">
    <property type="entry name" value="Multi_Drug_Res"/>
    <property type="match status" value="1"/>
</dbReference>
<keyword evidence="5 8" id="KW-1133">Transmembrane helix</keyword>
<feature type="transmembrane region" description="Helical" evidence="8">
    <location>
        <begin position="29"/>
        <end position="50"/>
    </location>
</feature>